<proteinExistence type="predicted"/>
<evidence type="ECO:0000313" key="3">
    <source>
        <dbReference type="EMBL" id="QNN53457.1"/>
    </source>
</evidence>
<dbReference type="InterPro" id="IPR007921">
    <property type="entry name" value="CHAP_dom"/>
</dbReference>
<evidence type="ECO:0000259" key="2">
    <source>
        <dbReference type="PROSITE" id="PS50911"/>
    </source>
</evidence>
<dbReference type="KEGG" id="nmes:H9L09_03140"/>
<dbReference type="Gene3D" id="3.90.1720.10">
    <property type="entry name" value="endopeptidase domain like (from Nostoc punctiforme)"/>
    <property type="match status" value="1"/>
</dbReference>
<feature type="chain" id="PRO_5039103151" evidence="1">
    <location>
        <begin position="23"/>
        <end position="536"/>
    </location>
</feature>
<accession>A0A7G9RCY2</accession>
<dbReference type="RefSeq" id="WP_187579299.1">
    <property type="nucleotide sequence ID" value="NZ_CP060713.1"/>
</dbReference>
<dbReference type="PROSITE" id="PS50911">
    <property type="entry name" value="CHAP"/>
    <property type="match status" value="1"/>
</dbReference>
<dbReference type="SUPFAM" id="SSF54001">
    <property type="entry name" value="Cysteine proteinases"/>
    <property type="match status" value="1"/>
</dbReference>
<feature type="signal peptide" evidence="1">
    <location>
        <begin position="1"/>
        <end position="22"/>
    </location>
</feature>
<sequence>MSHRSRLVGALTSLMLALSWLAGPLSAPASADSTRLCLGYSACARAGMSSAGYASVSSTMYWRMYSGHNCTNYAAYRMVKSGLPNTRPWSGSGNATNWGSAMASITDATPRVGAVAWWKAGVWPAGSAGHVAYVEQVVSATEIVVSQDSWGGDFSWARITKSGRGWPSGFVHFNDVALRSTTGPTITGVAKVGSVLTATAGTWSPVTPTLSYQWLADGADIPGATSATFTPAPDLEGSTIAVRVTASALGYAVASATSAGTAAVLPGQLVNTVPPVVSGDPVVDGTVTATSGQWSPTPDRVNLKWYADGVAVRGATSPSLAVGPDLVGKSLTVRATARREGYDLVRLNTGPVGPVDPGTFAPVETPSITGVPRLAEPLALEVPAATPDAESVVVEWQRDGARIDGATAPTYQLTAEDLGARIRGVLTYARPGYTPLRTRTAATGVVRSEPVMRLRAVPGTGKVKVVVKVSAAAVAPVEGLVRIWSGGRLLAQLPLVEGRARSVTRDLPAGERTLRVRYLGSRTVAAADGSSVVTIG</sequence>
<evidence type="ECO:0000256" key="1">
    <source>
        <dbReference type="SAM" id="SignalP"/>
    </source>
</evidence>
<dbReference type="InterPro" id="IPR038765">
    <property type="entry name" value="Papain-like_cys_pep_sf"/>
</dbReference>
<feature type="domain" description="Peptidase C51" evidence="2">
    <location>
        <begin position="45"/>
        <end position="172"/>
    </location>
</feature>
<evidence type="ECO:0000313" key="4">
    <source>
        <dbReference type="Proteomes" id="UP000515947"/>
    </source>
</evidence>
<dbReference type="Pfam" id="PF05257">
    <property type="entry name" value="CHAP"/>
    <property type="match status" value="1"/>
</dbReference>
<protein>
    <submittedName>
        <fullName evidence="3">CHAP domain-containing protein</fullName>
    </submittedName>
</protein>
<keyword evidence="1" id="KW-0732">Signal</keyword>
<reference evidence="3 4" key="1">
    <citation type="submission" date="2020-08" db="EMBL/GenBank/DDBJ databases">
        <title>Genome sequence of Nocardioides mesophilus KACC 16243T.</title>
        <authorList>
            <person name="Hyun D.-W."/>
            <person name="Bae J.-W."/>
        </authorList>
    </citation>
    <scope>NUCLEOTIDE SEQUENCE [LARGE SCALE GENOMIC DNA]</scope>
    <source>
        <strain evidence="3 4">KACC 16243</strain>
    </source>
</reference>
<keyword evidence="4" id="KW-1185">Reference proteome</keyword>
<dbReference type="AlphaFoldDB" id="A0A7G9RCY2"/>
<gene>
    <name evidence="3" type="ORF">H9L09_03140</name>
</gene>
<dbReference type="Proteomes" id="UP000515947">
    <property type="component" value="Chromosome"/>
</dbReference>
<organism evidence="3 4">
    <name type="scientific">Nocardioides mesophilus</name>
    <dbReference type="NCBI Taxonomy" id="433659"/>
    <lineage>
        <taxon>Bacteria</taxon>
        <taxon>Bacillati</taxon>
        <taxon>Actinomycetota</taxon>
        <taxon>Actinomycetes</taxon>
        <taxon>Propionibacteriales</taxon>
        <taxon>Nocardioidaceae</taxon>
        <taxon>Nocardioides</taxon>
    </lineage>
</organism>
<dbReference type="Gene3D" id="2.60.40.2700">
    <property type="match status" value="3"/>
</dbReference>
<name>A0A7G9RCY2_9ACTN</name>
<dbReference type="EMBL" id="CP060713">
    <property type="protein sequence ID" value="QNN53457.1"/>
    <property type="molecule type" value="Genomic_DNA"/>
</dbReference>